<reference evidence="2 3" key="1">
    <citation type="submission" date="2020-08" db="EMBL/GenBank/DDBJ databases">
        <title>Functional genomics of gut bacteria from endangered species of beetles.</title>
        <authorList>
            <person name="Carlos-Shanley C."/>
        </authorList>
    </citation>
    <scope>NUCLEOTIDE SEQUENCE [LARGE SCALE GENOMIC DNA]</scope>
    <source>
        <strain evidence="2 3">S00068</strain>
    </source>
</reference>
<dbReference type="Pfam" id="PF00027">
    <property type="entry name" value="cNMP_binding"/>
    <property type="match status" value="1"/>
</dbReference>
<organism evidence="2 3">
    <name type="scientific">Chryseobacterium sediminis</name>
    <dbReference type="NCBI Taxonomy" id="1679494"/>
    <lineage>
        <taxon>Bacteria</taxon>
        <taxon>Pseudomonadati</taxon>
        <taxon>Bacteroidota</taxon>
        <taxon>Flavobacteriia</taxon>
        <taxon>Flavobacteriales</taxon>
        <taxon>Weeksellaceae</taxon>
        <taxon>Chryseobacterium group</taxon>
        <taxon>Chryseobacterium</taxon>
    </lineage>
</organism>
<accession>A0ABR6PZM6</accession>
<feature type="domain" description="Cyclic nucleotide-binding" evidence="1">
    <location>
        <begin position="6"/>
        <end position="113"/>
    </location>
</feature>
<protein>
    <submittedName>
        <fullName evidence="2">CRP-like cAMP-binding protein</fullName>
    </submittedName>
</protein>
<dbReference type="CDD" id="cd00038">
    <property type="entry name" value="CAP_ED"/>
    <property type="match status" value="1"/>
</dbReference>
<proteinExistence type="predicted"/>
<dbReference type="InterPro" id="IPR018490">
    <property type="entry name" value="cNMP-bd_dom_sf"/>
</dbReference>
<dbReference type="Proteomes" id="UP000587367">
    <property type="component" value="Unassembled WGS sequence"/>
</dbReference>
<dbReference type="PROSITE" id="PS50042">
    <property type="entry name" value="CNMP_BINDING_3"/>
    <property type="match status" value="1"/>
</dbReference>
<dbReference type="EMBL" id="JACHKS010000001">
    <property type="protein sequence ID" value="MBB6331155.1"/>
    <property type="molecule type" value="Genomic_DNA"/>
</dbReference>
<evidence type="ECO:0000313" key="3">
    <source>
        <dbReference type="Proteomes" id="UP000587367"/>
    </source>
</evidence>
<gene>
    <name evidence="2" type="ORF">HNP24_002105</name>
</gene>
<dbReference type="Gene3D" id="2.60.120.10">
    <property type="entry name" value="Jelly Rolls"/>
    <property type="match status" value="1"/>
</dbReference>
<comment type="caution">
    <text evidence="2">The sequence shown here is derived from an EMBL/GenBank/DDBJ whole genome shotgun (WGS) entry which is preliminary data.</text>
</comment>
<name>A0ABR6PZM6_9FLAO</name>
<sequence>MMERNYFRSFNLFSEDEIEAFLELSEFRNINKNDYFIREGEQCKEVALVKSGIFRSFYTSDDGKDMTYCFRFPNHMIAAYSSFVSGCPSKESMQAITNAELIILKKEAVDELVKDSINWTKFLKIIAEQEYLELETRFFQLQRDSAAQRYETLLKNHPDYIQNIPLQYLASYLGITQRHLSRIRKEVSF</sequence>
<dbReference type="SUPFAM" id="SSF51206">
    <property type="entry name" value="cAMP-binding domain-like"/>
    <property type="match status" value="1"/>
</dbReference>
<dbReference type="InterPro" id="IPR000595">
    <property type="entry name" value="cNMP-bd_dom"/>
</dbReference>
<keyword evidence="3" id="KW-1185">Reference proteome</keyword>
<dbReference type="InterPro" id="IPR014710">
    <property type="entry name" value="RmlC-like_jellyroll"/>
</dbReference>
<evidence type="ECO:0000313" key="2">
    <source>
        <dbReference type="EMBL" id="MBB6331155.1"/>
    </source>
</evidence>
<evidence type="ECO:0000259" key="1">
    <source>
        <dbReference type="PROSITE" id="PS50042"/>
    </source>
</evidence>